<dbReference type="Pfam" id="PF19040">
    <property type="entry name" value="SGNH"/>
    <property type="match status" value="1"/>
</dbReference>
<feature type="domain" description="Acyltransferase 3" evidence="2">
    <location>
        <begin position="18"/>
        <end position="342"/>
    </location>
</feature>
<dbReference type="PANTHER" id="PTHR23028:SF53">
    <property type="entry name" value="ACYL_TRANSF_3 DOMAIN-CONTAINING PROTEIN"/>
    <property type="match status" value="1"/>
</dbReference>
<feature type="transmembrane region" description="Helical" evidence="1">
    <location>
        <begin position="84"/>
        <end position="104"/>
    </location>
</feature>
<keyword evidence="1" id="KW-0472">Membrane</keyword>
<dbReference type="OrthoDB" id="5501619at2"/>
<dbReference type="GO" id="GO:0016020">
    <property type="term" value="C:membrane"/>
    <property type="evidence" value="ECO:0007669"/>
    <property type="project" value="TreeGrafter"/>
</dbReference>
<feature type="domain" description="SGNH" evidence="3">
    <location>
        <begin position="424"/>
        <end position="674"/>
    </location>
</feature>
<evidence type="ECO:0000313" key="4">
    <source>
        <dbReference type="EMBL" id="OSS42397.1"/>
    </source>
</evidence>
<feature type="transmembrane region" description="Helical" evidence="1">
    <location>
        <begin position="256"/>
        <end position="274"/>
    </location>
</feature>
<evidence type="ECO:0000259" key="2">
    <source>
        <dbReference type="Pfam" id="PF01757"/>
    </source>
</evidence>
<dbReference type="InterPro" id="IPR050879">
    <property type="entry name" value="Acyltransferase_3"/>
</dbReference>
<keyword evidence="1" id="KW-1133">Transmembrane helix</keyword>
<dbReference type="Pfam" id="PF01757">
    <property type="entry name" value="Acyl_transf_3"/>
    <property type="match status" value="1"/>
</dbReference>
<reference evidence="4 5" key="1">
    <citation type="journal article" date="2017" name="Front. Microbiol.">
        <title>Genome Sequence of Desulfurella amilsii Strain TR1 and Comparative Genomics of Desulfurellaceae Family.</title>
        <authorList>
            <person name="Florentino A.P."/>
            <person name="Stams A.J."/>
            <person name="Sanchez-Andrea I."/>
        </authorList>
    </citation>
    <scope>NUCLEOTIDE SEQUENCE [LARGE SCALE GENOMIC DNA]</scope>
    <source>
        <strain evidence="4 5">TR1</strain>
    </source>
</reference>
<dbReference type="PANTHER" id="PTHR23028">
    <property type="entry name" value="ACETYLTRANSFERASE"/>
    <property type="match status" value="1"/>
</dbReference>
<dbReference type="InterPro" id="IPR043968">
    <property type="entry name" value="SGNH"/>
</dbReference>
<dbReference type="STRING" id="1562698.DESAMIL20_1950"/>
<protein>
    <submittedName>
        <fullName evidence="4">Acyltransferase 3</fullName>
    </submittedName>
</protein>
<gene>
    <name evidence="4" type="ORF">DESAMIL20_1950</name>
</gene>
<feature type="transmembrane region" description="Helical" evidence="1">
    <location>
        <begin position="363"/>
        <end position="380"/>
    </location>
</feature>
<feature type="transmembrane region" description="Helical" evidence="1">
    <location>
        <begin position="286"/>
        <end position="306"/>
    </location>
</feature>
<accession>A0A1X4XXZ0</accession>
<dbReference type="RefSeq" id="WP_086034649.1">
    <property type="nucleotide sequence ID" value="NZ_MDSU01000018.1"/>
</dbReference>
<dbReference type="GO" id="GO:0016747">
    <property type="term" value="F:acyltransferase activity, transferring groups other than amino-acyl groups"/>
    <property type="evidence" value="ECO:0007669"/>
    <property type="project" value="InterPro"/>
</dbReference>
<feature type="transmembrane region" description="Helical" evidence="1">
    <location>
        <begin position="205"/>
        <end position="223"/>
    </location>
</feature>
<dbReference type="Proteomes" id="UP000194141">
    <property type="component" value="Unassembled WGS sequence"/>
</dbReference>
<evidence type="ECO:0000256" key="1">
    <source>
        <dbReference type="SAM" id="Phobius"/>
    </source>
</evidence>
<keyword evidence="4" id="KW-0012">Acyltransferase</keyword>
<keyword evidence="4" id="KW-0808">Transferase</keyword>
<evidence type="ECO:0000259" key="3">
    <source>
        <dbReference type="Pfam" id="PF19040"/>
    </source>
</evidence>
<proteinExistence type="predicted"/>
<organism evidence="4 5">
    <name type="scientific">Desulfurella amilsii</name>
    <dbReference type="NCBI Taxonomy" id="1562698"/>
    <lineage>
        <taxon>Bacteria</taxon>
        <taxon>Pseudomonadati</taxon>
        <taxon>Campylobacterota</taxon>
        <taxon>Desulfurellia</taxon>
        <taxon>Desulfurellales</taxon>
        <taxon>Desulfurellaceae</taxon>
        <taxon>Desulfurella</taxon>
    </lineage>
</organism>
<comment type="caution">
    <text evidence="4">The sequence shown here is derived from an EMBL/GenBank/DDBJ whole genome shotgun (WGS) entry which is preliminary data.</text>
</comment>
<feature type="transmembrane region" description="Helical" evidence="1">
    <location>
        <begin position="45"/>
        <end position="63"/>
    </location>
</feature>
<feature type="transmembrane region" description="Helical" evidence="1">
    <location>
        <begin position="110"/>
        <end position="127"/>
    </location>
</feature>
<feature type="transmembrane region" description="Helical" evidence="1">
    <location>
        <begin position="230"/>
        <end position="250"/>
    </location>
</feature>
<dbReference type="EMBL" id="MDSU01000018">
    <property type="protein sequence ID" value="OSS42397.1"/>
    <property type="molecule type" value="Genomic_DNA"/>
</dbReference>
<feature type="transmembrane region" description="Helical" evidence="1">
    <location>
        <begin position="326"/>
        <end position="343"/>
    </location>
</feature>
<dbReference type="InterPro" id="IPR002656">
    <property type="entry name" value="Acyl_transf_3_dom"/>
</dbReference>
<evidence type="ECO:0000313" key="5">
    <source>
        <dbReference type="Proteomes" id="UP000194141"/>
    </source>
</evidence>
<sequence>MQLDKNPNVSSTIKYRPDVDGLRAIAVLAVILYHANLAIFSGGYIGVDIFFIISGYLITSITVNELNKDKFTFINFYIRRVKRLFPALFVLIIATFVFGYFYLLPDNYKTLGFSSMFTVFYLSNVYFMRLKGGYFAPGVDSLPLIHTWSLGVEEQYYLFYPAFLVIITKWLKKRYILWVSIALVASFILNIYLVKVDPEADFYLFFTRIWEFAFGGLAALGAFPKLNSNILGKVLAWVGLICILIAVFLYKKTTPFPGYAALLPAIGALLIIYANTFSDNCLKKLLSTKGFVFVGLLSYSLYLWHWPILSAYRYFAPVLPQGTDDIILIAALLLTFVLSYLSYKLIETPIRLKDFKANPKKLFIPIFAIMIAIASFGYYLEYHDGLPARYPEELQKIINAPIDKNLEDSKYMDLKPSEVAWDKYPTLGDKSAPHYTFVVMGDSHADAMSPGFDELAKKFHIKGKLLAASGNPPLFGVNWGDDDTLSQVKSRYLDLIKEHPHIKKIFLVARWGIYVNGYGYIYKNGEFIDNQEGSLALWDKDSRTHNDILHNEKVIERGLVRTLKVFNDMHIQVYIVSDVPEIGWNVPETLSKLYILRNILTRKITAPTYADYLQRQKPVIKAFKEAEKHYKFTLINPAKYMCISNKPCVILDKDGYPLYLDTNHLTNHGAYYVVNHDPKFKEYLKMQ</sequence>
<name>A0A1X4XXZ0_9BACT</name>
<dbReference type="GO" id="GO:0009103">
    <property type="term" value="P:lipopolysaccharide biosynthetic process"/>
    <property type="evidence" value="ECO:0007669"/>
    <property type="project" value="TreeGrafter"/>
</dbReference>
<keyword evidence="5" id="KW-1185">Reference proteome</keyword>
<keyword evidence="1" id="KW-0812">Transmembrane</keyword>
<dbReference type="AlphaFoldDB" id="A0A1X4XXZ0"/>
<feature type="transmembrane region" description="Helical" evidence="1">
    <location>
        <begin position="175"/>
        <end position="193"/>
    </location>
</feature>
<feature type="transmembrane region" description="Helical" evidence="1">
    <location>
        <begin position="21"/>
        <end position="39"/>
    </location>
</feature>